<sequence>MEDPLAFVSLIHAMAPYSSEVTKLRLCKADELESAVGFGADAFQIDDLLEFSNEEIGGPIGDFQLSDQSVESSVTKMMPEGSAPTNHSSAKARCQSSYKAPDEDHLRMDYEFAELDWLSKFVEDSYSTGEHLKPDLILSSMSVDKLPEMSTNVDQFKITSPISVLESSATSTDTLRSQTSIPGRARSKRCRSGVRIWSSDHILNPSLSQESLIYDTTECFVSLDCSELYSDIYSADSEGMRSGGGLGPGSETGKMPKPLKKRKWRTKESNMQYRRCAHCLTQRTPQWRAGPTGPKTLCNACGVRYKSGRLLPEYRPAASPTFLTDLHSNSHRKVLQMRREKETSCLHDRHPTDLRIQVGNGNPRDDRDGWDVSPVR</sequence>
<proteinExistence type="predicted"/>
<protein>
    <submittedName>
        <fullName evidence="1">Uncharacterized protein</fullName>
    </submittedName>
</protein>
<organism evidence="1 2">
    <name type="scientific">Diphasiastrum complanatum</name>
    <name type="common">Issler's clubmoss</name>
    <name type="synonym">Lycopodium complanatum</name>
    <dbReference type="NCBI Taxonomy" id="34168"/>
    <lineage>
        <taxon>Eukaryota</taxon>
        <taxon>Viridiplantae</taxon>
        <taxon>Streptophyta</taxon>
        <taxon>Embryophyta</taxon>
        <taxon>Tracheophyta</taxon>
        <taxon>Lycopodiopsida</taxon>
        <taxon>Lycopodiales</taxon>
        <taxon>Lycopodiaceae</taxon>
        <taxon>Lycopodioideae</taxon>
        <taxon>Diphasiastrum</taxon>
    </lineage>
</organism>
<name>A0ACC2CD75_DIPCM</name>
<comment type="caution">
    <text evidence="1">The sequence shown here is derived from an EMBL/GenBank/DDBJ whole genome shotgun (WGS) entry which is preliminary data.</text>
</comment>
<keyword evidence="2" id="KW-1185">Reference proteome</keyword>
<reference evidence="2" key="1">
    <citation type="journal article" date="2024" name="Proc. Natl. Acad. Sci. U.S.A.">
        <title>Extraordinary preservation of gene collinearity over three hundred million years revealed in homosporous lycophytes.</title>
        <authorList>
            <person name="Li C."/>
            <person name="Wickell D."/>
            <person name="Kuo L.Y."/>
            <person name="Chen X."/>
            <person name="Nie B."/>
            <person name="Liao X."/>
            <person name="Peng D."/>
            <person name="Ji J."/>
            <person name="Jenkins J."/>
            <person name="Williams M."/>
            <person name="Shu S."/>
            <person name="Plott C."/>
            <person name="Barry K."/>
            <person name="Rajasekar S."/>
            <person name="Grimwood J."/>
            <person name="Han X."/>
            <person name="Sun S."/>
            <person name="Hou Z."/>
            <person name="He W."/>
            <person name="Dai G."/>
            <person name="Sun C."/>
            <person name="Schmutz J."/>
            <person name="Leebens-Mack J.H."/>
            <person name="Li F.W."/>
            <person name="Wang L."/>
        </authorList>
    </citation>
    <scope>NUCLEOTIDE SEQUENCE [LARGE SCALE GENOMIC DNA]</scope>
    <source>
        <strain evidence="2">cv. PW_Plant_1</strain>
    </source>
</reference>
<evidence type="ECO:0000313" key="2">
    <source>
        <dbReference type="Proteomes" id="UP001162992"/>
    </source>
</evidence>
<dbReference type="EMBL" id="CM055102">
    <property type="protein sequence ID" value="KAJ7539971.1"/>
    <property type="molecule type" value="Genomic_DNA"/>
</dbReference>
<evidence type="ECO:0000313" key="1">
    <source>
        <dbReference type="EMBL" id="KAJ7539971.1"/>
    </source>
</evidence>
<gene>
    <name evidence="1" type="ORF">O6H91_11G117100</name>
</gene>
<dbReference type="Proteomes" id="UP001162992">
    <property type="component" value="Chromosome 11"/>
</dbReference>
<accession>A0ACC2CD75</accession>